<protein>
    <submittedName>
        <fullName evidence="3">GlmU family protein</fullName>
    </submittedName>
</protein>
<gene>
    <name evidence="3" type="ORF">GCM10023149_06810</name>
</gene>
<evidence type="ECO:0000313" key="3">
    <source>
        <dbReference type="EMBL" id="GAA4311710.1"/>
    </source>
</evidence>
<dbReference type="RefSeq" id="WP_345209585.1">
    <property type="nucleotide sequence ID" value="NZ_BAABFT010000001.1"/>
</dbReference>
<dbReference type="PANTHER" id="PTHR43584:SF9">
    <property type="entry name" value="TRANSFERASE HEXAPEPTIDE REPEAT CONTAINING PROTEIN"/>
    <property type="match status" value="1"/>
</dbReference>
<dbReference type="NCBIfam" id="TIGR03991">
    <property type="entry name" value="alt_bact_glmU"/>
    <property type="match status" value="1"/>
</dbReference>
<dbReference type="Gene3D" id="2.160.10.10">
    <property type="entry name" value="Hexapeptide repeat proteins"/>
    <property type="match status" value="1"/>
</dbReference>
<sequence length="394" mass="43553">MAIILFDDVAHQTLLPLTYTRPVANLRLGILTIAEKWGRWLKSDFSFHTQPYLQTKFPLVAAVENIFINGAICPDKDLAEAIDKLQTGEALKAGDKLLAVKLSAADAAGFKFDAVYDRVISYEKLFINIRKPEDIFRLNAIELQKDFDLITAGHTSAVMSSTNTIIGDRFFAEEGAVAECCTFSTLNGPIYLAANTEVWEGTNIRGGFALCENSQVKMGTKVYGATTIGPHSRVGGEINNAVIWGYTSKGHEGYLGNSVLGEWCNIGADSNNSNLKNNYAEVKLWDYPTQRFRKTGLQFCGLIMADHAKCGINTMFNTGTVVGVSANVFGAGYPPNYVADFSWGGAEGFQTYQLDKALETTERVFARKDDRVYNEVEKDILKKVFELTEGYRPF</sequence>
<proteinExistence type="predicted"/>
<organism evidence="3 4">
    <name type="scientific">Mucilaginibacter gynuensis</name>
    <dbReference type="NCBI Taxonomy" id="1302236"/>
    <lineage>
        <taxon>Bacteria</taxon>
        <taxon>Pseudomonadati</taxon>
        <taxon>Bacteroidota</taxon>
        <taxon>Sphingobacteriia</taxon>
        <taxon>Sphingobacteriales</taxon>
        <taxon>Sphingobacteriaceae</taxon>
        <taxon>Mucilaginibacter</taxon>
    </lineage>
</organism>
<dbReference type="PANTHER" id="PTHR43584">
    <property type="entry name" value="NUCLEOTIDYL TRANSFERASE"/>
    <property type="match status" value="1"/>
</dbReference>
<accession>A0ABP8FVB1</accession>
<dbReference type="EMBL" id="BAABFT010000001">
    <property type="protein sequence ID" value="GAA4311710.1"/>
    <property type="molecule type" value="Genomic_DNA"/>
</dbReference>
<evidence type="ECO:0000256" key="2">
    <source>
        <dbReference type="ARBA" id="ARBA00023315"/>
    </source>
</evidence>
<keyword evidence="4" id="KW-1185">Reference proteome</keyword>
<dbReference type="Pfam" id="PF13562">
    <property type="entry name" value="NTP_transf_4"/>
    <property type="match status" value="1"/>
</dbReference>
<keyword evidence="1" id="KW-0808">Transferase</keyword>
<dbReference type="SUPFAM" id="SSF51161">
    <property type="entry name" value="Trimeric LpxA-like enzymes"/>
    <property type="match status" value="1"/>
</dbReference>
<evidence type="ECO:0000256" key="1">
    <source>
        <dbReference type="ARBA" id="ARBA00022679"/>
    </source>
</evidence>
<evidence type="ECO:0000313" key="4">
    <source>
        <dbReference type="Proteomes" id="UP001500582"/>
    </source>
</evidence>
<reference evidence="4" key="1">
    <citation type="journal article" date="2019" name="Int. J. Syst. Evol. Microbiol.">
        <title>The Global Catalogue of Microorganisms (GCM) 10K type strain sequencing project: providing services to taxonomists for standard genome sequencing and annotation.</title>
        <authorList>
            <consortium name="The Broad Institute Genomics Platform"/>
            <consortium name="The Broad Institute Genome Sequencing Center for Infectious Disease"/>
            <person name="Wu L."/>
            <person name="Ma J."/>
        </authorList>
    </citation>
    <scope>NUCLEOTIDE SEQUENCE [LARGE SCALE GENOMIC DNA]</scope>
    <source>
        <strain evidence="4">JCM 17705</strain>
    </source>
</reference>
<dbReference type="Proteomes" id="UP001500582">
    <property type="component" value="Unassembled WGS sequence"/>
</dbReference>
<dbReference type="InterPro" id="IPR050065">
    <property type="entry name" value="GlmU-like"/>
</dbReference>
<name>A0ABP8FVB1_9SPHI</name>
<keyword evidence="2" id="KW-0012">Acyltransferase</keyword>
<dbReference type="InterPro" id="IPR011004">
    <property type="entry name" value="Trimer_LpxA-like_sf"/>
</dbReference>
<dbReference type="InterPro" id="IPR023917">
    <property type="entry name" value="Bifunctiontional_GlmU_bac-type"/>
</dbReference>
<comment type="caution">
    <text evidence="3">The sequence shown here is derived from an EMBL/GenBank/DDBJ whole genome shotgun (WGS) entry which is preliminary data.</text>
</comment>